<dbReference type="SUPFAM" id="SSF55874">
    <property type="entry name" value="ATPase domain of HSP90 chaperone/DNA topoisomerase II/histidine kinase"/>
    <property type="match status" value="1"/>
</dbReference>
<feature type="domain" description="Histidine kinase/HSP90-like ATPase" evidence="2">
    <location>
        <begin position="18"/>
        <end position="126"/>
    </location>
</feature>
<evidence type="ECO:0000313" key="4">
    <source>
        <dbReference type="Proteomes" id="UP000187151"/>
    </source>
</evidence>
<organism evidence="3 4">
    <name type="scientific">Streptomyces amritsarensis</name>
    <dbReference type="NCBI Taxonomy" id="681158"/>
    <lineage>
        <taxon>Bacteria</taxon>
        <taxon>Bacillati</taxon>
        <taxon>Actinomycetota</taxon>
        <taxon>Actinomycetes</taxon>
        <taxon>Kitasatosporales</taxon>
        <taxon>Streptomycetaceae</taxon>
        <taxon>Streptomyces</taxon>
    </lineage>
</organism>
<dbReference type="Proteomes" id="UP000187151">
    <property type="component" value="Unassembled WGS sequence"/>
</dbReference>
<dbReference type="Pfam" id="PF13581">
    <property type="entry name" value="HATPase_c_2"/>
    <property type="match status" value="1"/>
</dbReference>
<keyword evidence="4" id="KW-1185">Reference proteome</keyword>
<dbReference type="PANTHER" id="PTHR35526:SF3">
    <property type="entry name" value="ANTI-SIGMA-F FACTOR RSBW"/>
    <property type="match status" value="1"/>
</dbReference>
<dbReference type="InterPro" id="IPR050267">
    <property type="entry name" value="Anti-sigma-factor_SerPK"/>
</dbReference>
<evidence type="ECO:0000259" key="2">
    <source>
        <dbReference type="Pfam" id="PF13581"/>
    </source>
</evidence>
<proteinExistence type="predicted"/>
<gene>
    <name evidence="3" type="ORF">AVW11_30830</name>
</gene>
<dbReference type="PANTHER" id="PTHR35526">
    <property type="entry name" value="ANTI-SIGMA-F FACTOR RSBW-RELATED"/>
    <property type="match status" value="1"/>
</dbReference>
<keyword evidence="1" id="KW-0808">Transferase</keyword>
<keyword evidence="1" id="KW-0723">Serine/threonine-protein kinase</keyword>
<evidence type="ECO:0000313" key="3">
    <source>
        <dbReference type="EMBL" id="OLZ54030.1"/>
    </source>
</evidence>
<dbReference type="InterPro" id="IPR003594">
    <property type="entry name" value="HATPase_dom"/>
</dbReference>
<accession>A0ABX3FWY5</accession>
<protein>
    <recommendedName>
        <fullName evidence="2">Histidine kinase/HSP90-like ATPase domain-containing protein</fullName>
    </recommendedName>
</protein>
<dbReference type="Gene3D" id="3.30.565.10">
    <property type="entry name" value="Histidine kinase-like ATPase, C-terminal domain"/>
    <property type="match status" value="1"/>
</dbReference>
<name>A0ABX3FWY5_9ACTN</name>
<dbReference type="EMBL" id="MQUR01000108">
    <property type="protein sequence ID" value="OLZ54030.1"/>
    <property type="molecule type" value="Genomic_DNA"/>
</dbReference>
<reference evidence="3 4" key="1">
    <citation type="submission" date="2016-01" db="EMBL/GenBank/DDBJ databases">
        <title>Streptomyces amritsarensis strain MTCC 11845 genome sequencing and assembly.</title>
        <authorList>
            <person name="Sharma D."/>
            <person name="Nair G.R."/>
            <person name="Kaur G."/>
            <person name="Manhas R.K."/>
            <person name="Mayilraj S."/>
        </authorList>
    </citation>
    <scope>NUCLEOTIDE SEQUENCE [LARGE SCALE GENOMIC DNA]</scope>
    <source>
        <strain evidence="3 4">MTCC 11845</strain>
    </source>
</reference>
<dbReference type="CDD" id="cd16936">
    <property type="entry name" value="HATPase_RsbW-like"/>
    <property type="match status" value="1"/>
</dbReference>
<dbReference type="InterPro" id="IPR036890">
    <property type="entry name" value="HATPase_C_sf"/>
</dbReference>
<comment type="caution">
    <text evidence="3">The sequence shown here is derived from an EMBL/GenBank/DDBJ whole genome shotgun (WGS) entry which is preliminary data.</text>
</comment>
<evidence type="ECO:0000256" key="1">
    <source>
        <dbReference type="ARBA" id="ARBA00022527"/>
    </source>
</evidence>
<sequence length="152" mass="16257">MEIQPALLRERFYPRSRQTVRPAREFAAETLHAWGVTCRHDEVLLCVSELATNALLHGIPPGRGYRLRMLRYEGTVRVEVHDSGGGRPRVGRGDRSAEGGRGLSLVAAVADRWGIVARVPPGKAVWCEFAVGAGEAAGEGEAGRAGGSSDGL</sequence>
<keyword evidence="1" id="KW-0418">Kinase</keyword>